<evidence type="ECO:0000256" key="1">
    <source>
        <dbReference type="ARBA" id="ARBA00022679"/>
    </source>
</evidence>
<feature type="domain" description="Glycosyltransferase subfamily 4-like N-terminal" evidence="3">
    <location>
        <begin position="14"/>
        <end position="208"/>
    </location>
</feature>
<evidence type="ECO:0000259" key="2">
    <source>
        <dbReference type="Pfam" id="PF00534"/>
    </source>
</evidence>
<gene>
    <name evidence="4" type="ORF">A2928_00110</name>
</gene>
<reference evidence="4 5" key="1">
    <citation type="journal article" date="2016" name="Nat. Commun.">
        <title>Thousands of microbial genomes shed light on interconnected biogeochemical processes in an aquifer system.</title>
        <authorList>
            <person name="Anantharaman K."/>
            <person name="Brown C.T."/>
            <person name="Hug L.A."/>
            <person name="Sharon I."/>
            <person name="Castelle C.J."/>
            <person name="Probst A.J."/>
            <person name="Thomas B.C."/>
            <person name="Singh A."/>
            <person name="Wilkins M.J."/>
            <person name="Karaoz U."/>
            <person name="Brodie E.L."/>
            <person name="Williams K.H."/>
            <person name="Hubbard S.S."/>
            <person name="Banfield J.F."/>
        </authorList>
    </citation>
    <scope>NUCLEOTIDE SEQUENCE [LARGE SCALE GENOMIC DNA]</scope>
</reference>
<organism evidence="4 5">
    <name type="scientific">Candidatus Taylorbacteria bacterium RIFCSPLOWO2_01_FULL_45_15b</name>
    <dbReference type="NCBI Taxonomy" id="1802319"/>
    <lineage>
        <taxon>Bacteria</taxon>
        <taxon>Candidatus Tayloriibacteriota</taxon>
    </lineage>
</organism>
<name>A0A1G2N8D7_9BACT</name>
<dbReference type="Pfam" id="PF00534">
    <property type="entry name" value="Glycos_transf_1"/>
    <property type="match status" value="1"/>
</dbReference>
<evidence type="ECO:0008006" key="6">
    <source>
        <dbReference type="Google" id="ProtNLM"/>
    </source>
</evidence>
<dbReference type="Pfam" id="PF13439">
    <property type="entry name" value="Glyco_transf_4"/>
    <property type="match status" value="1"/>
</dbReference>
<protein>
    <recommendedName>
        <fullName evidence="6">Glycosyl transferase family 1 domain-containing protein</fullName>
    </recommendedName>
</protein>
<dbReference type="PANTHER" id="PTHR46401">
    <property type="entry name" value="GLYCOSYLTRANSFERASE WBBK-RELATED"/>
    <property type="match status" value="1"/>
</dbReference>
<dbReference type="Proteomes" id="UP000176221">
    <property type="component" value="Unassembled WGS sequence"/>
</dbReference>
<feature type="domain" description="Glycosyl transferase family 1" evidence="2">
    <location>
        <begin position="220"/>
        <end position="385"/>
    </location>
</feature>
<keyword evidence="1" id="KW-0808">Transferase</keyword>
<dbReference type="InterPro" id="IPR001296">
    <property type="entry name" value="Glyco_trans_1"/>
</dbReference>
<dbReference type="SUPFAM" id="SSF53756">
    <property type="entry name" value="UDP-Glycosyltransferase/glycogen phosphorylase"/>
    <property type="match status" value="1"/>
</dbReference>
<dbReference type="EMBL" id="MHRX01000047">
    <property type="protein sequence ID" value="OHA32397.1"/>
    <property type="molecule type" value="Genomic_DNA"/>
</dbReference>
<dbReference type="InterPro" id="IPR028098">
    <property type="entry name" value="Glyco_trans_4-like_N"/>
</dbReference>
<accession>A0A1G2N8D7</accession>
<dbReference type="PANTHER" id="PTHR46401:SF2">
    <property type="entry name" value="GLYCOSYLTRANSFERASE WBBK-RELATED"/>
    <property type="match status" value="1"/>
</dbReference>
<dbReference type="STRING" id="1802319.A2928_00110"/>
<proteinExistence type="predicted"/>
<dbReference type="GO" id="GO:0016757">
    <property type="term" value="F:glycosyltransferase activity"/>
    <property type="evidence" value="ECO:0007669"/>
    <property type="project" value="InterPro"/>
</dbReference>
<evidence type="ECO:0000259" key="3">
    <source>
        <dbReference type="Pfam" id="PF13439"/>
    </source>
</evidence>
<dbReference type="Gene3D" id="3.40.50.2000">
    <property type="entry name" value="Glycogen Phosphorylase B"/>
    <property type="match status" value="2"/>
</dbReference>
<sequence length="417" mass="47830">MKLAVIIPQSKFLGGGPRLALELVQALKLKGHEPVVYTFRYEKGESYYEDLLKGVRVISLPSGFRLKPPKFFSIPLPGMSTLSHYFNDHKKARALHTLIERDTDALLPQSTRSAYLTAYYFKKRIRNIPAVFQMNDLVTIHYSHCESNTAKYARRPIRSFFYRCIDFFDTKIFLSAIDQISVLSNTTRDLAKKRLNRETEVNRSGVDARHFAFREHLPPLPKNQIKLLAHAQFFRHRRFEDAIRALRIIRDKGTDAILTISGDNNSYRSYRDYYDELKALAISLGMENHVSFPGKVSEEVLLQNFYSHDIFVYPNHMQSWGLVVFEAMACGMPAIVSKEAGAHEVLTDQENAVLVEARNPDDLARGILTLINNPALFSHIGKKGAEFVKSEISWNNFAENIISQIEKTKTQEKRQNI</sequence>
<evidence type="ECO:0000313" key="5">
    <source>
        <dbReference type="Proteomes" id="UP000176221"/>
    </source>
</evidence>
<dbReference type="AlphaFoldDB" id="A0A1G2N8D7"/>
<comment type="caution">
    <text evidence="4">The sequence shown here is derived from an EMBL/GenBank/DDBJ whole genome shotgun (WGS) entry which is preliminary data.</text>
</comment>
<evidence type="ECO:0000313" key="4">
    <source>
        <dbReference type="EMBL" id="OHA32397.1"/>
    </source>
</evidence>
<dbReference type="CDD" id="cd03801">
    <property type="entry name" value="GT4_PimA-like"/>
    <property type="match status" value="1"/>
</dbReference>
<dbReference type="GO" id="GO:0009103">
    <property type="term" value="P:lipopolysaccharide biosynthetic process"/>
    <property type="evidence" value="ECO:0007669"/>
    <property type="project" value="TreeGrafter"/>
</dbReference>